<evidence type="ECO:0000313" key="1">
    <source>
        <dbReference type="EMBL" id="GAG72555.1"/>
    </source>
</evidence>
<proteinExistence type="predicted"/>
<organism evidence="1">
    <name type="scientific">marine sediment metagenome</name>
    <dbReference type="NCBI Taxonomy" id="412755"/>
    <lineage>
        <taxon>unclassified sequences</taxon>
        <taxon>metagenomes</taxon>
        <taxon>ecological metagenomes</taxon>
    </lineage>
</organism>
<protein>
    <submittedName>
        <fullName evidence="1">Uncharacterized protein</fullName>
    </submittedName>
</protein>
<dbReference type="AlphaFoldDB" id="X0ZS14"/>
<sequence length="214" mass="23143">MGEIFEAKWQVSVDGVISTVNQHYEQDQGGDGPQICESAARAIDAQCSTEYLACLAKDARIEALYVRKITGQTRPAWQFNFSEYNGTSVGDDAISAQNCLLINLRNSGGELKRSGRWFISGGPKVDVESGIWRNVYITVPVAAWLATVVNIPVGPLDGWSGALRVLRTYIDGVKQEPPVPVTVDIVDATVELGTIMKRKGVFSGSAPTLAFPVP</sequence>
<gene>
    <name evidence="1" type="ORF">S01H4_16019</name>
</gene>
<name>X0ZS14_9ZZZZ</name>
<accession>X0ZS14</accession>
<dbReference type="EMBL" id="BART01007018">
    <property type="protein sequence ID" value="GAG72555.1"/>
    <property type="molecule type" value="Genomic_DNA"/>
</dbReference>
<reference evidence="1" key="1">
    <citation type="journal article" date="2014" name="Front. Microbiol.">
        <title>High frequency of phylogenetically diverse reductive dehalogenase-homologous genes in deep subseafloor sedimentary metagenomes.</title>
        <authorList>
            <person name="Kawai M."/>
            <person name="Futagami T."/>
            <person name="Toyoda A."/>
            <person name="Takaki Y."/>
            <person name="Nishi S."/>
            <person name="Hori S."/>
            <person name="Arai W."/>
            <person name="Tsubouchi T."/>
            <person name="Morono Y."/>
            <person name="Uchiyama I."/>
            <person name="Ito T."/>
            <person name="Fujiyama A."/>
            <person name="Inagaki F."/>
            <person name="Takami H."/>
        </authorList>
    </citation>
    <scope>NUCLEOTIDE SEQUENCE</scope>
    <source>
        <strain evidence="1">Expedition CK06-06</strain>
    </source>
</reference>
<comment type="caution">
    <text evidence="1">The sequence shown here is derived from an EMBL/GenBank/DDBJ whole genome shotgun (WGS) entry which is preliminary data.</text>
</comment>